<protein>
    <submittedName>
        <fullName evidence="1">Uncharacterized protein</fullName>
    </submittedName>
</protein>
<reference evidence="1 2" key="1">
    <citation type="journal article" date="2019" name="bioRxiv">
        <title>Genomics, evolutionary history and diagnostics of the Alternaria alternata species group including apple and Asian pear pathotypes.</title>
        <authorList>
            <person name="Armitage A.D."/>
            <person name="Cockerton H.M."/>
            <person name="Sreenivasaprasad S."/>
            <person name="Woodhall J.W."/>
            <person name="Lane C.R."/>
            <person name="Harrison R.J."/>
            <person name="Clarkson J.P."/>
        </authorList>
    </citation>
    <scope>NUCLEOTIDE SEQUENCE [LARGE SCALE GENOMIC DNA]</scope>
    <source>
        <strain evidence="1 2">FERA 650</strain>
    </source>
</reference>
<gene>
    <name evidence="1" type="ORF">AG0111_0g8573</name>
</gene>
<comment type="caution">
    <text evidence="1">The sequence shown here is derived from an EMBL/GenBank/DDBJ whole genome shotgun (WGS) entry which is preliminary data.</text>
</comment>
<sequence>MSNSNKVNGYFSEYQQSTTTGIDWSSYTQVYAPIDEYMSKYRQGYVGYAAAAAYVQDACRSALSSSGILASVSSRAKDAERLKTKLLNMHNEKRFDKAKDIEDRIVDIIGVRVLLYFPSQVEEVIAKFESLFPDAILDRKELNDKKSTEGSSMTAPVILEKLGKDDTMKKLGSGPVAVTDTDNTYTHQNRYGGYRAVHIRFTMPTLDLGAEMRSMFTGRLKVEVQIQTLLMHSWSEVSHDLIYKELSGKPSVQEYQLLDCLNGVGKLGENVILQLRSTMDVRLKKGSNDFKSSFIVAQYIRENVQGSFGTPPPVMGDVDDLLDFLNLAQQNDPKTLLTAIDKAKKWIVQNPPPTGTSQIPSVDIILSQMVEKITFTPETPFLLKVQNDQLSKATANNKNEILATIFDLTCRPILQSVPEKILATNLQFPLAFRKLQELELYNDNKPAMPRTAFPVHRTKLGVSGVQTAINDLVKYFQKRVDNAIVLQYLRHAQIRAWKQFEGKDFSKDFV</sequence>
<evidence type="ECO:0000313" key="2">
    <source>
        <dbReference type="Proteomes" id="UP000293547"/>
    </source>
</evidence>
<dbReference type="Proteomes" id="UP000293547">
    <property type="component" value="Unassembled WGS sequence"/>
</dbReference>
<accession>A0ACB6FFR8</accession>
<keyword evidence="2" id="KW-1185">Reference proteome</keyword>
<evidence type="ECO:0000313" key="1">
    <source>
        <dbReference type="EMBL" id="KAB2103288.1"/>
    </source>
</evidence>
<proteinExistence type="predicted"/>
<name>A0ACB6FFR8_9PLEO</name>
<organism evidence="1 2">
    <name type="scientific">Alternaria gaisen</name>
    <dbReference type="NCBI Taxonomy" id="167740"/>
    <lineage>
        <taxon>Eukaryota</taxon>
        <taxon>Fungi</taxon>
        <taxon>Dikarya</taxon>
        <taxon>Ascomycota</taxon>
        <taxon>Pezizomycotina</taxon>
        <taxon>Dothideomycetes</taxon>
        <taxon>Pleosporomycetidae</taxon>
        <taxon>Pleosporales</taxon>
        <taxon>Pleosporineae</taxon>
        <taxon>Pleosporaceae</taxon>
        <taxon>Alternaria</taxon>
        <taxon>Alternaria sect. Alternaria</taxon>
    </lineage>
</organism>
<dbReference type="EMBL" id="PDWZ02000008">
    <property type="protein sequence ID" value="KAB2103288.1"/>
    <property type="molecule type" value="Genomic_DNA"/>
</dbReference>